<dbReference type="PANTHER" id="PTHR43264">
    <property type="match status" value="1"/>
</dbReference>
<keyword evidence="3" id="KW-0378">Hydrolase</keyword>
<accession>A0ABY4XM76</accession>
<dbReference type="RefSeq" id="WP_235164334.1">
    <property type="nucleotide sequence ID" value="NZ_CP098805.1"/>
</dbReference>
<feature type="chain" id="PRO_5047390324" evidence="1">
    <location>
        <begin position="24"/>
        <end position="329"/>
    </location>
</feature>
<dbReference type="Pfam" id="PF01156">
    <property type="entry name" value="IU_nuc_hydro"/>
    <property type="match status" value="1"/>
</dbReference>
<evidence type="ECO:0000313" key="4">
    <source>
        <dbReference type="Proteomes" id="UP001055420"/>
    </source>
</evidence>
<protein>
    <submittedName>
        <fullName evidence="3">Nucleoside hydrolase</fullName>
    </submittedName>
</protein>
<name>A0ABY4XM76_9BACT</name>
<dbReference type="GO" id="GO:0016787">
    <property type="term" value="F:hydrolase activity"/>
    <property type="evidence" value="ECO:0007669"/>
    <property type="project" value="UniProtKB-KW"/>
</dbReference>
<evidence type="ECO:0000313" key="3">
    <source>
        <dbReference type="EMBL" id="USJ31275.1"/>
    </source>
</evidence>
<feature type="domain" description="Inosine/uridine-preferring nucleoside hydrolase" evidence="2">
    <location>
        <begin position="33"/>
        <end position="270"/>
    </location>
</feature>
<evidence type="ECO:0000259" key="2">
    <source>
        <dbReference type="Pfam" id="PF01156"/>
    </source>
</evidence>
<keyword evidence="1" id="KW-0732">Signal</keyword>
<proteinExistence type="predicted"/>
<gene>
    <name evidence="3" type="ORF">NFI80_00755</name>
</gene>
<evidence type="ECO:0000256" key="1">
    <source>
        <dbReference type="SAM" id="SignalP"/>
    </source>
</evidence>
<dbReference type="Gene3D" id="3.90.245.10">
    <property type="entry name" value="Ribonucleoside hydrolase-like"/>
    <property type="match status" value="1"/>
</dbReference>
<dbReference type="Proteomes" id="UP001055420">
    <property type="component" value="Chromosome"/>
</dbReference>
<feature type="signal peptide" evidence="1">
    <location>
        <begin position="1"/>
        <end position="23"/>
    </location>
</feature>
<dbReference type="EMBL" id="CP098805">
    <property type="protein sequence ID" value="USJ31275.1"/>
    <property type="molecule type" value="Genomic_DNA"/>
</dbReference>
<reference evidence="3" key="1">
    <citation type="submission" date="2022-06" db="EMBL/GenBank/DDBJ databases">
        <title>Novel species in genus Dyadobacter.</title>
        <authorList>
            <person name="Ma C."/>
        </authorList>
    </citation>
    <scope>NUCLEOTIDE SEQUENCE</scope>
    <source>
        <strain evidence="3">CY22</strain>
    </source>
</reference>
<dbReference type="PANTHER" id="PTHR43264:SF1">
    <property type="entry name" value="INOSINE_URIDINE-PREFERRING NUCLEOSIDE HYDROLASE DOMAIN-CONTAINING PROTEIN"/>
    <property type="match status" value="1"/>
</dbReference>
<sequence length="329" mass="36635">MLLLLPFCLTVFLIVQLPSAVHAQTVEQEPVSVILDTDMDSDVDDVGALAMLHAYERQKKARILGIIVTSDEKYSAACTDAINIWFGRKDIPIGVSQKDSLKAFSKYTRQVSEQFSARFSSNTDAEDGTKVYRRLLTSQPDQSVVIITIGHLTSLSRLLDSSPDSISPLSGQELVKQKVKRWSCMGGQFPEGKEANFYRPDPVSTVNSLIKWTLPVTFAGWEIGSRIMTGGESFKAQCDPRSPVYKAYELYNGFKGRASWDQITILEAVEGAGPFFVLNKNGHCKVADDGSNKWVWPSNKIHGYLVINTATEKIRQHIDQLMFESNSSK</sequence>
<dbReference type="InterPro" id="IPR036452">
    <property type="entry name" value="Ribo_hydro-like"/>
</dbReference>
<organism evidence="3 4">
    <name type="scientific">Dyadobacter chenhuakuii</name>
    <dbReference type="NCBI Taxonomy" id="2909339"/>
    <lineage>
        <taxon>Bacteria</taxon>
        <taxon>Pseudomonadati</taxon>
        <taxon>Bacteroidota</taxon>
        <taxon>Cytophagia</taxon>
        <taxon>Cytophagales</taxon>
        <taxon>Spirosomataceae</taxon>
        <taxon>Dyadobacter</taxon>
    </lineage>
</organism>
<dbReference type="SUPFAM" id="SSF53590">
    <property type="entry name" value="Nucleoside hydrolase"/>
    <property type="match status" value="1"/>
</dbReference>
<keyword evidence="4" id="KW-1185">Reference proteome</keyword>
<dbReference type="InterPro" id="IPR001910">
    <property type="entry name" value="Inosine/uridine_hydrolase_dom"/>
</dbReference>